<keyword evidence="1" id="KW-0378">Hydrolase</keyword>
<dbReference type="InterPro" id="IPR049492">
    <property type="entry name" value="BD-FAE-like_dom"/>
</dbReference>
<feature type="domain" description="BD-FAE-like" evidence="3">
    <location>
        <begin position="87"/>
        <end position="274"/>
    </location>
</feature>
<accession>A0A0G4K9J7</accession>
<gene>
    <name evidence="4" type="ORF">BRSU_2315</name>
</gene>
<organism evidence="4 5">
    <name type="scientific">Brachyspira suanatina</name>
    <dbReference type="NCBI Taxonomy" id="381802"/>
    <lineage>
        <taxon>Bacteria</taxon>
        <taxon>Pseudomonadati</taxon>
        <taxon>Spirochaetota</taxon>
        <taxon>Spirochaetia</taxon>
        <taxon>Brachyspirales</taxon>
        <taxon>Brachyspiraceae</taxon>
        <taxon>Brachyspira</taxon>
    </lineage>
</organism>
<proteinExistence type="predicted"/>
<dbReference type="InterPro" id="IPR050300">
    <property type="entry name" value="GDXG_lipolytic_enzyme"/>
</dbReference>
<keyword evidence="5" id="KW-1185">Reference proteome</keyword>
<protein>
    <submittedName>
        <fullName evidence="4">Esterase</fullName>
    </submittedName>
</protein>
<dbReference type="EMBL" id="CVLB01000002">
    <property type="protein sequence ID" value="CRF34890.1"/>
    <property type="molecule type" value="Genomic_DNA"/>
</dbReference>
<dbReference type="GO" id="GO:0016787">
    <property type="term" value="F:hydrolase activity"/>
    <property type="evidence" value="ECO:0007669"/>
    <property type="project" value="UniProtKB-KW"/>
</dbReference>
<feature type="region of interest" description="Disordered" evidence="2">
    <location>
        <begin position="1"/>
        <end position="27"/>
    </location>
</feature>
<dbReference type="Pfam" id="PF20434">
    <property type="entry name" value="BD-FAE"/>
    <property type="match status" value="1"/>
</dbReference>
<evidence type="ECO:0000256" key="2">
    <source>
        <dbReference type="SAM" id="MobiDB-lite"/>
    </source>
</evidence>
<evidence type="ECO:0000313" key="4">
    <source>
        <dbReference type="EMBL" id="CRF34890.1"/>
    </source>
</evidence>
<dbReference type="InterPro" id="IPR029058">
    <property type="entry name" value="AB_hydrolase_fold"/>
</dbReference>
<dbReference type="Proteomes" id="UP000043763">
    <property type="component" value="Unassembled WGS sequence"/>
</dbReference>
<dbReference type="OrthoDB" id="24847at2"/>
<evidence type="ECO:0000259" key="3">
    <source>
        <dbReference type="Pfam" id="PF20434"/>
    </source>
</evidence>
<dbReference type="SUPFAM" id="SSF53474">
    <property type="entry name" value="alpha/beta-Hydrolases"/>
    <property type="match status" value="1"/>
</dbReference>
<feature type="compositionally biased region" description="Basic and acidic residues" evidence="2">
    <location>
        <begin position="1"/>
        <end position="26"/>
    </location>
</feature>
<dbReference type="PANTHER" id="PTHR48081">
    <property type="entry name" value="AB HYDROLASE SUPERFAMILY PROTEIN C4A8.06C"/>
    <property type="match status" value="1"/>
</dbReference>
<dbReference type="Gene3D" id="3.40.50.1820">
    <property type="entry name" value="alpha/beta hydrolase"/>
    <property type="match status" value="1"/>
</dbReference>
<evidence type="ECO:0000313" key="5">
    <source>
        <dbReference type="Proteomes" id="UP000043763"/>
    </source>
</evidence>
<reference evidence="5" key="1">
    <citation type="submission" date="2015-04" db="EMBL/GenBank/DDBJ databases">
        <authorList>
            <person name="Mushtaq Mamoona"/>
        </authorList>
    </citation>
    <scope>NUCLEOTIDE SEQUENCE [LARGE SCALE GENOMIC DNA]</scope>
    <source>
        <strain evidence="5">AN4859/03</strain>
    </source>
</reference>
<sequence>MEDNKKEEKEQIKKEKEQRKLEEKKAKLERKQKKIEEKIRRKNLLGEYLTYPSMAVNFIKADKKIKPEKYIFDKNKAQYILYFAPQLKENESPKKQVIVYLYGGGWREGNANLYRFVGRRFAKEKFHTILLGYRLSKKYKYPAQIEDVFAGFNKALEILKNKNIDYSDIIVIGSSAGAHLGALLVYYKEMHKKYNVDSNIFKGYVSLGGPTDLNVCTNDIITPMLDQLFEEGYNREEANPYNHIDGSEKTKVLCVHSELDPICDVDNSINFSNKVNSFHDGLAECIIFDNKNIYHNNLVNGIFFEAMDSEHILDKVFKWIEKLN</sequence>
<name>A0A0G4K9J7_9SPIR</name>
<dbReference type="RefSeq" id="WP_048595512.1">
    <property type="nucleotide sequence ID" value="NZ_CVLB01000002.1"/>
</dbReference>
<dbReference type="AlphaFoldDB" id="A0A0G4K9J7"/>
<evidence type="ECO:0000256" key="1">
    <source>
        <dbReference type="ARBA" id="ARBA00022801"/>
    </source>
</evidence>